<dbReference type="InterPro" id="IPR004089">
    <property type="entry name" value="MCPsignal_dom"/>
</dbReference>
<evidence type="ECO:0000256" key="2">
    <source>
        <dbReference type="ARBA" id="ARBA00023224"/>
    </source>
</evidence>
<dbReference type="SMART" id="SM00283">
    <property type="entry name" value="MA"/>
    <property type="match status" value="1"/>
</dbReference>
<dbReference type="EMBL" id="CP080635">
    <property type="protein sequence ID" value="QYX74003.1"/>
    <property type="molecule type" value="Genomic_DNA"/>
</dbReference>
<evidence type="ECO:0000259" key="7">
    <source>
        <dbReference type="PROSITE" id="PS50111"/>
    </source>
</evidence>
<feature type="domain" description="HAMP" evidence="8">
    <location>
        <begin position="346"/>
        <end position="398"/>
    </location>
</feature>
<dbReference type="CDD" id="cd11386">
    <property type="entry name" value="MCP_signal"/>
    <property type="match status" value="1"/>
</dbReference>
<protein>
    <submittedName>
        <fullName evidence="9">Methyl-accepting chemotaxis protein</fullName>
    </submittedName>
</protein>
<dbReference type="PROSITE" id="PS50111">
    <property type="entry name" value="CHEMOTAXIS_TRANSDUC_2"/>
    <property type="match status" value="1"/>
</dbReference>
<proteinExistence type="inferred from homology"/>
<feature type="domain" description="Methyl-accepting transducer" evidence="7">
    <location>
        <begin position="403"/>
        <end position="639"/>
    </location>
</feature>
<dbReference type="GeneID" id="67442833"/>
<sequence>MLTLSIKQKMILSFSAIGALLIAGSGFFYYSLTQVQMAYQNIETLAVPVQKQSNSLQLVLLKMSRLATLAYSQQDSSALTQSKQAFTALQGKYQNIENELVQRVVDQPQMQTSLKEAQVKYQSYLQQTQAMFEAKLASEQAKLLYQQLFNQLNEAKTQASNAMIDLETIALPDNPVLLEEIIGTGTRIDDMLYTLSNTMGELTHTKTVNTIDSHQQDVGLLLGNLNTNFSFLKQQTMGIDTLDLLSIFEQQLAIISSLLATPAELYQTQKRVVEAQTQAEQHYQNADKDFNANNLALDKLITLADRRFSNLQTIASNDIQQGQTLAIVLTLVFIVMVSFISFFTSKAMLTPLAQVNGALASIAQGDLSKRIHKHHDDEFGTLIDNMNTLSDDLAKLLTNISQNAHLLDSSATLTNEQGQRIANAATAQISRVDETKALAEQMFTSSNLVTEQASESAEQINQASQYGNQVQQIADDNRTKITELSARLSHSVEIMSRLSIHSDNIGGILTTISSIAEQTNLLALNAAIEAARAGEHGRGFAVVADEVRSLASRTQAATAEIQTMITALQQETSTAADAIRTGQHQANECVEQSQALHGAIGQIEASLYSINHMSQHIIQAAHEQLNYSQRIESSMSEAAQSADQNANEAMDMAKRSNEVTLLAHSLTSSVERFKL</sequence>
<feature type="transmembrane region" description="Helical" evidence="6">
    <location>
        <begin position="325"/>
        <end position="344"/>
    </location>
</feature>
<comment type="similarity">
    <text evidence="3">Belongs to the methyl-accepting chemotaxis (MCP) protein family.</text>
</comment>
<evidence type="ECO:0000256" key="1">
    <source>
        <dbReference type="ARBA" id="ARBA00004370"/>
    </source>
</evidence>
<dbReference type="SMART" id="SM00304">
    <property type="entry name" value="HAMP"/>
    <property type="match status" value="1"/>
</dbReference>
<keyword evidence="6" id="KW-1133">Transmembrane helix</keyword>
<dbReference type="Gene3D" id="1.10.287.950">
    <property type="entry name" value="Methyl-accepting chemotaxis protein"/>
    <property type="match status" value="1"/>
</dbReference>
<dbReference type="CDD" id="cd06225">
    <property type="entry name" value="HAMP"/>
    <property type="match status" value="1"/>
</dbReference>
<keyword evidence="5" id="KW-0175">Coiled coil</keyword>
<evidence type="ECO:0000313" key="9">
    <source>
        <dbReference type="EMBL" id="QYX74003.1"/>
    </source>
</evidence>
<dbReference type="Proteomes" id="UP000827084">
    <property type="component" value="Chromosome"/>
</dbReference>
<keyword evidence="6" id="KW-0472">Membrane</keyword>
<accession>A0ABX8XF03</accession>
<gene>
    <name evidence="9" type="ORF">K3G22_06195</name>
</gene>
<feature type="transmembrane region" description="Helical" evidence="6">
    <location>
        <begin position="12"/>
        <end position="32"/>
    </location>
</feature>
<dbReference type="InterPro" id="IPR003660">
    <property type="entry name" value="HAMP_dom"/>
</dbReference>
<dbReference type="PANTHER" id="PTHR32089">
    <property type="entry name" value="METHYL-ACCEPTING CHEMOTAXIS PROTEIN MCPB"/>
    <property type="match status" value="1"/>
</dbReference>
<organism evidence="9 10">
    <name type="scientific">Shewanella putrefaciens</name>
    <name type="common">Pseudomonas putrefaciens</name>
    <dbReference type="NCBI Taxonomy" id="24"/>
    <lineage>
        <taxon>Bacteria</taxon>
        <taxon>Pseudomonadati</taxon>
        <taxon>Pseudomonadota</taxon>
        <taxon>Gammaproteobacteria</taxon>
        <taxon>Alteromonadales</taxon>
        <taxon>Shewanellaceae</taxon>
        <taxon>Shewanella</taxon>
    </lineage>
</organism>
<name>A0ABX8XF03_SHEPU</name>
<dbReference type="Gene3D" id="6.10.340.10">
    <property type="match status" value="1"/>
</dbReference>
<dbReference type="RefSeq" id="WP_025007435.1">
    <property type="nucleotide sequence ID" value="NZ_BMPK01000002.1"/>
</dbReference>
<dbReference type="PANTHER" id="PTHR32089:SF70">
    <property type="entry name" value="ENERGY TAXIS MODULATING METHYL ACCEPTING SENSORY TRANSDUCER"/>
    <property type="match status" value="1"/>
</dbReference>
<dbReference type="Pfam" id="PF00672">
    <property type="entry name" value="HAMP"/>
    <property type="match status" value="1"/>
</dbReference>
<feature type="coiled-coil region" evidence="5">
    <location>
        <begin position="138"/>
        <end position="165"/>
    </location>
</feature>
<evidence type="ECO:0000256" key="4">
    <source>
        <dbReference type="PROSITE-ProRule" id="PRU00284"/>
    </source>
</evidence>
<dbReference type="PROSITE" id="PS50885">
    <property type="entry name" value="HAMP"/>
    <property type="match status" value="1"/>
</dbReference>
<evidence type="ECO:0000256" key="5">
    <source>
        <dbReference type="SAM" id="Coils"/>
    </source>
</evidence>
<evidence type="ECO:0000259" key="8">
    <source>
        <dbReference type="PROSITE" id="PS50885"/>
    </source>
</evidence>
<comment type="subcellular location">
    <subcellularLocation>
        <location evidence="1">Membrane</location>
    </subcellularLocation>
</comment>
<keyword evidence="6" id="KW-0812">Transmembrane</keyword>
<evidence type="ECO:0000256" key="6">
    <source>
        <dbReference type="SAM" id="Phobius"/>
    </source>
</evidence>
<dbReference type="SUPFAM" id="SSF58104">
    <property type="entry name" value="Methyl-accepting chemotaxis protein (MCP) signaling domain"/>
    <property type="match status" value="1"/>
</dbReference>
<dbReference type="Pfam" id="PF00015">
    <property type="entry name" value="MCPsignal"/>
    <property type="match status" value="1"/>
</dbReference>
<keyword evidence="10" id="KW-1185">Reference proteome</keyword>
<evidence type="ECO:0000256" key="3">
    <source>
        <dbReference type="ARBA" id="ARBA00029447"/>
    </source>
</evidence>
<keyword evidence="2 4" id="KW-0807">Transducer</keyword>
<evidence type="ECO:0000313" key="10">
    <source>
        <dbReference type="Proteomes" id="UP000827084"/>
    </source>
</evidence>
<reference evidence="9 10" key="1">
    <citation type="submission" date="2021-08" db="EMBL/GenBank/DDBJ databases">
        <title>Shewanella putrefaciens YZ-J, complete genome.</title>
        <authorList>
            <person name="Yi Z."/>
        </authorList>
    </citation>
    <scope>NUCLEOTIDE SEQUENCE [LARGE SCALE GENOMIC DNA]</scope>
    <source>
        <strain evidence="9 10">YZ-J</strain>
    </source>
</reference>